<dbReference type="GO" id="GO:1990904">
    <property type="term" value="C:ribonucleoprotein complex"/>
    <property type="evidence" value="ECO:0007669"/>
    <property type="project" value="UniProtKB-KW"/>
</dbReference>
<sequence length="87" mass="9808">MPELKVGSVVQSISGHDKGFFAVVKIDSSFAYLADGRSRLLDKPKKKNPKHLRVTNTVFDPMRMETNKKLKQALWPFNYGGLTPSDE</sequence>
<gene>
    <name evidence="3" type="ORF">H8710_12905</name>
</gene>
<keyword evidence="4" id="KW-1185">Reference proteome</keyword>
<dbReference type="AlphaFoldDB" id="A0A926E482"/>
<dbReference type="InterPro" id="IPR008991">
    <property type="entry name" value="Translation_prot_SH3-like_sf"/>
</dbReference>
<organism evidence="3 4">
    <name type="scientific">Fumia xinanensis</name>
    <dbReference type="NCBI Taxonomy" id="2763659"/>
    <lineage>
        <taxon>Bacteria</taxon>
        <taxon>Bacillati</taxon>
        <taxon>Bacillota</taxon>
        <taxon>Clostridia</taxon>
        <taxon>Eubacteriales</taxon>
        <taxon>Oscillospiraceae</taxon>
        <taxon>Fumia</taxon>
    </lineage>
</organism>
<dbReference type="InterPro" id="IPR041985">
    <property type="entry name" value="Ribosomal_eL14_KOW"/>
</dbReference>
<protein>
    <submittedName>
        <fullName evidence="3">KOW domain-containing RNA-binding protein</fullName>
    </submittedName>
</protein>
<dbReference type="CDD" id="cd06088">
    <property type="entry name" value="KOW_RPL14"/>
    <property type="match status" value="1"/>
</dbReference>
<accession>A0A926E482</accession>
<dbReference type="EMBL" id="JACRSV010000006">
    <property type="protein sequence ID" value="MBC8560961.1"/>
    <property type="molecule type" value="Genomic_DNA"/>
</dbReference>
<dbReference type="RefSeq" id="WP_249296259.1">
    <property type="nucleotide sequence ID" value="NZ_JACRSV010000006.1"/>
</dbReference>
<keyword evidence="2" id="KW-0687">Ribonucleoprotein</keyword>
<evidence type="ECO:0000256" key="2">
    <source>
        <dbReference type="ARBA" id="ARBA00023274"/>
    </source>
</evidence>
<evidence type="ECO:0000313" key="3">
    <source>
        <dbReference type="EMBL" id="MBC8560961.1"/>
    </source>
</evidence>
<keyword evidence="1" id="KW-0689">Ribosomal protein</keyword>
<comment type="caution">
    <text evidence="3">The sequence shown here is derived from an EMBL/GenBank/DDBJ whole genome shotgun (WGS) entry which is preliminary data.</text>
</comment>
<reference evidence="3" key="1">
    <citation type="submission" date="2020-08" db="EMBL/GenBank/DDBJ databases">
        <title>Genome public.</title>
        <authorList>
            <person name="Liu C."/>
            <person name="Sun Q."/>
        </authorList>
    </citation>
    <scope>NUCLEOTIDE SEQUENCE</scope>
    <source>
        <strain evidence="3">NSJ-33</strain>
    </source>
</reference>
<dbReference type="GO" id="GO:0005840">
    <property type="term" value="C:ribosome"/>
    <property type="evidence" value="ECO:0007669"/>
    <property type="project" value="UniProtKB-KW"/>
</dbReference>
<evidence type="ECO:0000313" key="4">
    <source>
        <dbReference type="Proteomes" id="UP000610760"/>
    </source>
</evidence>
<proteinExistence type="predicted"/>
<name>A0A926E482_9FIRM</name>
<dbReference type="Proteomes" id="UP000610760">
    <property type="component" value="Unassembled WGS sequence"/>
</dbReference>
<dbReference type="SUPFAM" id="SSF50104">
    <property type="entry name" value="Translation proteins SH3-like domain"/>
    <property type="match status" value="1"/>
</dbReference>
<evidence type="ECO:0000256" key="1">
    <source>
        <dbReference type="ARBA" id="ARBA00022980"/>
    </source>
</evidence>